<dbReference type="PIRSF" id="PIRSF018300">
    <property type="entry name" value="DNA_pol_alph_2"/>
    <property type="match status" value="1"/>
</dbReference>
<dbReference type="Pfam" id="PF04042">
    <property type="entry name" value="DNA_pol_E_B"/>
    <property type="match status" value="1"/>
</dbReference>
<evidence type="ECO:0000256" key="2">
    <source>
        <dbReference type="ARBA" id="ARBA00007299"/>
    </source>
</evidence>
<evidence type="ECO:0000256" key="6">
    <source>
        <dbReference type="PIRNR" id="PIRNR018300"/>
    </source>
</evidence>
<protein>
    <recommendedName>
        <fullName evidence="3 6">DNA polymerase alpha subunit B</fullName>
    </recommendedName>
</protein>
<dbReference type="Pfam" id="PF08418">
    <property type="entry name" value="Pol_alpha_B_N"/>
    <property type="match status" value="1"/>
</dbReference>
<evidence type="ECO:0000256" key="5">
    <source>
        <dbReference type="ARBA" id="ARBA00023242"/>
    </source>
</evidence>
<reference evidence="12" key="2">
    <citation type="submission" date="2023-03" db="EMBL/GenBank/DDBJ databases">
        <authorList>
            <consortium name="Wellcome Sanger Institute Data Sharing"/>
        </authorList>
    </citation>
    <scope>NUCLEOTIDE SEQUENCE [LARGE SCALE GENOMIC DNA]</scope>
</reference>
<dbReference type="InterPro" id="IPR054300">
    <property type="entry name" value="OB_DPOA2"/>
</dbReference>
<organism evidence="11 12">
    <name type="scientific">Astatotilapia calliptera</name>
    <name type="common">Eastern happy</name>
    <name type="synonym">Chromis callipterus</name>
    <dbReference type="NCBI Taxonomy" id="8154"/>
    <lineage>
        <taxon>Eukaryota</taxon>
        <taxon>Metazoa</taxon>
        <taxon>Chordata</taxon>
        <taxon>Craniata</taxon>
        <taxon>Vertebrata</taxon>
        <taxon>Euteleostomi</taxon>
        <taxon>Actinopterygii</taxon>
        <taxon>Neopterygii</taxon>
        <taxon>Teleostei</taxon>
        <taxon>Neoteleostei</taxon>
        <taxon>Acanthomorphata</taxon>
        <taxon>Ovalentaria</taxon>
        <taxon>Cichlomorphae</taxon>
        <taxon>Cichliformes</taxon>
        <taxon>Cichlidae</taxon>
        <taxon>African cichlids</taxon>
        <taxon>Pseudocrenilabrinae</taxon>
        <taxon>Haplochromini</taxon>
        <taxon>Astatotilapia</taxon>
    </lineage>
</organism>
<feature type="domain" description="DNA polymerase alpha subunit B N-terminal" evidence="9">
    <location>
        <begin position="7"/>
        <end position="74"/>
    </location>
</feature>
<feature type="domain" description="DNA polymerase alpha/delta/epsilon subunit B" evidence="8">
    <location>
        <begin position="346"/>
        <end position="557"/>
    </location>
</feature>
<dbReference type="FunFam" id="3.60.21.60:FF:000003">
    <property type="entry name" value="DNA polymerase alpha subunit B"/>
    <property type="match status" value="1"/>
</dbReference>
<evidence type="ECO:0000256" key="3">
    <source>
        <dbReference type="ARBA" id="ARBA00018596"/>
    </source>
</evidence>
<keyword evidence="4 6" id="KW-0235">DNA replication</keyword>
<dbReference type="InterPro" id="IPR016722">
    <property type="entry name" value="DNA_pol_alpha_bsu"/>
</dbReference>
<keyword evidence="12" id="KW-1185">Reference proteome</keyword>
<comment type="subcellular location">
    <subcellularLocation>
        <location evidence="1 6">Nucleus</location>
    </subcellularLocation>
</comment>
<dbReference type="InterPro" id="IPR043034">
    <property type="entry name" value="DNA_pol_alpha_B_N_sf"/>
</dbReference>
<dbReference type="Ensembl" id="ENSACLT00000069663.1">
    <property type="protein sequence ID" value="ENSACLP00000045713.1"/>
    <property type="gene ID" value="ENSACLG00000015570.2"/>
</dbReference>
<dbReference type="GO" id="GO:0005658">
    <property type="term" value="C:alpha DNA polymerase:primase complex"/>
    <property type="evidence" value="ECO:0007669"/>
    <property type="project" value="TreeGrafter"/>
</dbReference>
<proteinExistence type="inferred from homology"/>
<evidence type="ECO:0000259" key="8">
    <source>
        <dbReference type="Pfam" id="PF04042"/>
    </source>
</evidence>
<feature type="region of interest" description="Disordered" evidence="7">
    <location>
        <begin position="108"/>
        <end position="137"/>
    </location>
</feature>
<dbReference type="Gene3D" id="3.60.21.60">
    <property type="match status" value="2"/>
</dbReference>
<sequence>MSLVTTESLKTELEIFDIPYQDDSVLDKMVEQCICNRLQAQEILHEWVAYSATKQGVKLTTDTLEQFEHEVLNKRIKSRKTSRKEEAASRMRDISMIDDLIKAEEEEEDLLDSYSTPAKGSQKRPLTTPERPHSKRTAALMASPSILLSPASFSPNATPSQKYSQRGGKGEVVATFGAVQGTRWVGRKDPGAGVQVEILEGPEDSLNSSYKYMFQRLRDVRNVLTEKIEELGEGLRTHFSIEEFSPVSLPAQDSITVLGQICCDSNGKLNAQSVLLEAGPEQGGQQVPVDLSELKEYSLFPGQVVVMEGMNTTGRKLVASKFYEAVPLPFYSSDMKMETDEEPLNVLVACGPYAPSDSLTFDPLVDLINVIVRDRPDVCLLVQSPLLFHHKTDTIHDRISTKVTETFENIFTRCIESIVDGTRSVGCQLVFVPSQRDIHHHFIYPQPPFSLPHPSKEQTQRVTLVPDPCTLLIDGVTIGLTSTDILIHMGAEEISCGTGSDKFSRILKHMLTQRSYYPLYPPADEVNMDYEKFQSFGQMPLTPDILVVPSEMRYFVKDVVGCVCVNPGRLTKGQVGGTYGRLLIQRSPQSEDGKRVSPCLTAQVVKI</sequence>
<comment type="function">
    <text evidence="6">Accessory subunit of the DNA polymerase alpha complex (also known as the alpha DNA polymerase-primase complex) which plays an essential role in the initiation of DNA synthesis.</text>
</comment>
<reference evidence="11" key="3">
    <citation type="submission" date="2025-08" db="UniProtKB">
        <authorList>
            <consortium name="Ensembl"/>
        </authorList>
    </citation>
    <scope>IDENTIFICATION</scope>
</reference>
<reference evidence="11" key="4">
    <citation type="submission" date="2025-09" db="UniProtKB">
        <authorList>
            <consortium name="Ensembl"/>
        </authorList>
    </citation>
    <scope>IDENTIFICATION</scope>
</reference>
<dbReference type="Pfam" id="PF22062">
    <property type="entry name" value="OB_DPOA2"/>
    <property type="match status" value="1"/>
</dbReference>
<dbReference type="PANTHER" id="PTHR23061:SF12">
    <property type="entry name" value="DNA POLYMERASE ALPHA SUBUNIT B"/>
    <property type="match status" value="1"/>
</dbReference>
<comment type="similarity">
    <text evidence="2 6">Belongs to the DNA polymerase alpha subunit B family.</text>
</comment>
<accession>A0AAX7SN64</accession>
<reference evidence="11 12" key="1">
    <citation type="submission" date="2018-05" db="EMBL/GenBank/DDBJ databases">
        <authorList>
            <person name="Datahose"/>
        </authorList>
    </citation>
    <scope>NUCLEOTIDE SEQUENCE</scope>
</reference>
<dbReference type="GeneTree" id="ENSGT00390000016784"/>
<dbReference type="GO" id="GO:0003677">
    <property type="term" value="F:DNA binding"/>
    <property type="evidence" value="ECO:0007669"/>
    <property type="project" value="InterPro"/>
</dbReference>
<evidence type="ECO:0000256" key="7">
    <source>
        <dbReference type="SAM" id="MobiDB-lite"/>
    </source>
</evidence>
<evidence type="ECO:0000256" key="1">
    <source>
        <dbReference type="ARBA" id="ARBA00004123"/>
    </source>
</evidence>
<dbReference type="Gene3D" id="1.10.8.530">
    <property type="entry name" value="DNA polymerase alpha-primase, subunit B, N-terminal domain"/>
    <property type="match status" value="1"/>
</dbReference>
<evidence type="ECO:0000313" key="12">
    <source>
        <dbReference type="Proteomes" id="UP000265100"/>
    </source>
</evidence>
<name>A0AAX7SN64_ASTCA</name>
<dbReference type="GO" id="GO:0006270">
    <property type="term" value="P:DNA replication initiation"/>
    <property type="evidence" value="ECO:0007669"/>
    <property type="project" value="TreeGrafter"/>
</dbReference>
<dbReference type="AlphaFoldDB" id="A0AAX7SN64"/>
<evidence type="ECO:0000259" key="9">
    <source>
        <dbReference type="Pfam" id="PF08418"/>
    </source>
</evidence>
<feature type="domain" description="DNA polymerase alpha subunit B OB" evidence="10">
    <location>
        <begin position="221"/>
        <end position="324"/>
    </location>
</feature>
<evidence type="ECO:0000259" key="10">
    <source>
        <dbReference type="Pfam" id="PF22062"/>
    </source>
</evidence>
<dbReference type="Proteomes" id="UP000265100">
    <property type="component" value="Chromosome 2"/>
</dbReference>
<dbReference type="InterPro" id="IPR007185">
    <property type="entry name" value="DNA_pol_a/d/e_bsu"/>
</dbReference>
<dbReference type="PANTHER" id="PTHR23061">
    <property type="entry name" value="DNA POLYMERASE 2 ALPHA 70 KDA SUBUNIT"/>
    <property type="match status" value="1"/>
</dbReference>
<evidence type="ECO:0000313" key="11">
    <source>
        <dbReference type="Ensembl" id="ENSACLP00000045713.1"/>
    </source>
</evidence>
<keyword evidence="5 6" id="KW-0539">Nucleus</keyword>
<evidence type="ECO:0000256" key="4">
    <source>
        <dbReference type="ARBA" id="ARBA00022705"/>
    </source>
</evidence>
<dbReference type="InterPro" id="IPR013627">
    <property type="entry name" value="Pol_alpha_B_N"/>
</dbReference>